<protein>
    <recommendedName>
        <fullName evidence="1">Reverse transcriptase zinc-binding domain-containing protein</fullName>
    </recommendedName>
</protein>
<keyword evidence="3" id="KW-1185">Reference proteome</keyword>
<dbReference type="AlphaFoldDB" id="A0AAV5LIW7"/>
<evidence type="ECO:0000313" key="3">
    <source>
        <dbReference type="Proteomes" id="UP001054252"/>
    </source>
</evidence>
<dbReference type="EMBL" id="BPVZ01000118">
    <property type="protein sequence ID" value="GKV36813.1"/>
    <property type="molecule type" value="Genomic_DNA"/>
</dbReference>
<sequence length="355" mass="41811">MLKMACSDSYPLCMDYGLRKWLSDTEILQAERFLLEVAENAIFFLSRPRKAGGRGVKDLRKFNLALLGKWWWRLLNEGDTLWNKVVMSEKYKAGRLSWVGFSAVSDSSRWWKDLWRLDNGVEEMESWFRTGIVREVGEGNDTLFWGRYMVWMGKRINGVRPWVFGGGVEHTMSCPQSNARGIPRGIKLLWNKTVPLKVAAFAWKVLQERIPTVDNLAKRGLHKEREEGLCVLCGVVPETKKHLLFTCKMAWEIWAACYEWWGIKVVSQENGWMHLEQHAGLFQRKTTRKIWVVIWFTVVWSIWLWRNHTIFKQQMEPQSKVMEMIKFQSFSWVKAKLVPDLSMDDWYTFPSQICI</sequence>
<organism evidence="2 3">
    <name type="scientific">Rubroshorea leprosula</name>
    <dbReference type="NCBI Taxonomy" id="152421"/>
    <lineage>
        <taxon>Eukaryota</taxon>
        <taxon>Viridiplantae</taxon>
        <taxon>Streptophyta</taxon>
        <taxon>Embryophyta</taxon>
        <taxon>Tracheophyta</taxon>
        <taxon>Spermatophyta</taxon>
        <taxon>Magnoliopsida</taxon>
        <taxon>eudicotyledons</taxon>
        <taxon>Gunneridae</taxon>
        <taxon>Pentapetalae</taxon>
        <taxon>rosids</taxon>
        <taxon>malvids</taxon>
        <taxon>Malvales</taxon>
        <taxon>Dipterocarpaceae</taxon>
        <taxon>Rubroshorea</taxon>
    </lineage>
</organism>
<name>A0AAV5LIW7_9ROSI</name>
<accession>A0AAV5LIW7</accession>
<reference evidence="2 3" key="1">
    <citation type="journal article" date="2021" name="Commun. Biol.">
        <title>The genome of Shorea leprosula (Dipterocarpaceae) highlights the ecological relevance of drought in aseasonal tropical rainforests.</title>
        <authorList>
            <person name="Ng K.K.S."/>
            <person name="Kobayashi M.J."/>
            <person name="Fawcett J.A."/>
            <person name="Hatakeyama M."/>
            <person name="Paape T."/>
            <person name="Ng C.H."/>
            <person name="Ang C.C."/>
            <person name="Tnah L.H."/>
            <person name="Lee C.T."/>
            <person name="Nishiyama T."/>
            <person name="Sese J."/>
            <person name="O'Brien M.J."/>
            <person name="Copetti D."/>
            <person name="Mohd Noor M.I."/>
            <person name="Ong R.C."/>
            <person name="Putra M."/>
            <person name="Sireger I.Z."/>
            <person name="Indrioko S."/>
            <person name="Kosugi Y."/>
            <person name="Izuno A."/>
            <person name="Isagi Y."/>
            <person name="Lee S.L."/>
            <person name="Shimizu K.K."/>
        </authorList>
    </citation>
    <scope>NUCLEOTIDE SEQUENCE [LARGE SCALE GENOMIC DNA]</scope>
    <source>
        <strain evidence="2">214</strain>
    </source>
</reference>
<gene>
    <name evidence="2" type="ORF">SLEP1_g44904</name>
</gene>
<evidence type="ECO:0000313" key="2">
    <source>
        <dbReference type="EMBL" id="GKV36813.1"/>
    </source>
</evidence>
<dbReference type="InterPro" id="IPR026960">
    <property type="entry name" value="RVT-Znf"/>
</dbReference>
<dbReference type="Proteomes" id="UP001054252">
    <property type="component" value="Unassembled WGS sequence"/>
</dbReference>
<dbReference type="Pfam" id="PF13966">
    <property type="entry name" value="zf-RVT"/>
    <property type="match status" value="1"/>
</dbReference>
<proteinExistence type="predicted"/>
<comment type="caution">
    <text evidence="2">The sequence shown here is derived from an EMBL/GenBank/DDBJ whole genome shotgun (WGS) entry which is preliminary data.</text>
</comment>
<dbReference type="PANTHER" id="PTHR33116:SF75">
    <property type="entry name" value="RIBONUCLEASE H PROTEIN"/>
    <property type="match status" value="1"/>
</dbReference>
<dbReference type="PANTHER" id="PTHR33116">
    <property type="entry name" value="REVERSE TRANSCRIPTASE ZINC-BINDING DOMAIN-CONTAINING PROTEIN-RELATED-RELATED"/>
    <property type="match status" value="1"/>
</dbReference>
<feature type="domain" description="Reverse transcriptase zinc-binding" evidence="1">
    <location>
        <begin position="186"/>
        <end position="254"/>
    </location>
</feature>
<evidence type="ECO:0000259" key="1">
    <source>
        <dbReference type="Pfam" id="PF13966"/>
    </source>
</evidence>